<evidence type="ECO:0000313" key="1">
    <source>
        <dbReference type="Proteomes" id="UP000887569"/>
    </source>
</evidence>
<accession>A0A915BAU6</accession>
<organism evidence="1 2">
    <name type="scientific">Parascaris univalens</name>
    <name type="common">Nematode worm</name>
    <dbReference type="NCBI Taxonomy" id="6257"/>
    <lineage>
        <taxon>Eukaryota</taxon>
        <taxon>Metazoa</taxon>
        <taxon>Ecdysozoa</taxon>
        <taxon>Nematoda</taxon>
        <taxon>Chromadorea</taxon>
        <taxon>Rhabditida</taxon>
        <taxon>Spirurina</taxon>
        <taxon>Ascaridomorpha</taxon>
        <taxon>Ascaridoidea</taxon>
        <taxon>Ascarididae</taxon>
        <taxon>Parascaris</taxon>
    </lineage>
</organism>
<dbReference type="Proteomes" id="UP000887569">
    <property type="component" value="Unplaced"/>
</dbReference>
<reference evidence="2" key="1">
    <citation type="submission" date="2022-11" db="UniProtKB">
        <authorList>
            <consortium name="WormBaseParasite"/>
        </authorList>
    </citation>
    <scope>IDENTIFICATION</scope>
</reference>
<proteinExistence type="predicted"/>
<name>A0A915BAU6_PARUN</name>
<dbReference type="AlphaFoldDB" id="A0A915BAU6"/>
<evidence type="ECO:0000313" key="2">
    <source>
        <dbReference type="WBParaSite" id="PgR031_g015_t01"/>
    </source>
</evidence>
<dbReference type="WBParaSite" id="PgR031_g015_t01">
    <property type="protein sequence ID" value="PgR031_g015_t01"/>
    <property type="gene ID" value="PgR031_g015"/>
</dbReference>
<protein>
    <submittedName>
        <fullName evidence="2">Uncharacterized protein</fullName>
    </submittedName>
</protein>
<sequence length="149" mass="16940">MMKVPKCFRLMNINEGIIVINAERREKFEVVPINNGLAALCLIISLERGLIGWSEDEFAEASFECLIQLKKLLELVMFICDLPISFHATEEISLLFIQDFVSLNETFNKTVISFDDRMISLPNITFARVVNIKHEASCSPTKSISEIKV</sequence>
<keyword evidence="1" id="KW-1185">Reference proteome</keyword>